<accession>A0A7H1BBL9</accession>
<feature type="region of interest" description="Disordered" evidence="1">
    <location>
        <begin position="861"/>
        <end position="883"/>
    </location>
</feature>
<keyword evidence="3" id="KW-1185">Reference proteome</keyword>
<organism evidence="2 3">
    <name type="scientific">Streptomyces xanthii</name>
    <dbReference type="NCBI Taxonomy" id="2768069"/>
    <lineage>
        <taxon>Bacteria</taxon>
        <taxon>Bacillati</taxon>
        <taxon>Actinomycetota</taxon>
        <taxon>Actinomycetes</taxon>
        <taxon>Kitasatosporales</taxon>
        <taxon>Streptomycetaceae</taxon>
        <taxon>Streptomyces</taxon>
    </lineage>
</organism>
<feature type="compositionally biased region" description="Low complexity" evidence="1">
    <location>
        <begin position="873"/>
        <end position="883"/>
    </location>
</feature>
<evidence type="ECO:0000313" key="2">
    <source>
        <dbReference type="EMBL" id="QNS06124.1"/>
    </source>
</evidence>
<gene>
    <name evidence="2" type="ORF">IAG42_22805</name>
</gene>
<dbReference type="SMART" id="SM00028">
    <property type="entry name" value="TPR"/>
    <property type="match status" value="3"/>
</dbReference>
<dbReference type="InterPro" id="IPR019734">
    <property type="entry name" value="TPR_rpt"/>
</dbReference>
<protein>
    <submittedName>
        <fullName evidence="2">Tetratricopeptide repeat protein</fullName>
    </submittedName>
</protein>
<evidence type="ECO:0000256" key="1">
    <source>
        <dbReference type="SAM" id="MobiDB-lite"/>
    </source>
</evidence>
<dbReference type="EMBL" id="CP061281">
    <property type="protein sequence ID" value="QNS06124.1"/>
    <property type="molecule type" value="Genomic_DNA"/>
</dbReference>
<dbReference type="Gene3D" id="1.25.40.10">
    <property type="entry name" value="Tetratricopeptide repeat domain"/>
    <property type="match status" value="1"/>
</dbReference>
<reference evidence="2 3" key="1">
    <citation type="submission" date="2020-09" db="EMBL/GenBank/DDBJ databases">
        <title>A novel species.</title>
        <authorList>
            <person name="Gao J."/>
        </authorList>
    </citation>
    <scope>NUCLEOTIDE SEQUENCE [LARGE SCALE GENOMIC DNA]</scope>
    <source>
        <strain evidence="2 3">CRXT-Y-14</strain>
    </source>
</reference>
<dbReference type="Proteomes" id="UP000516428">
    <property type="component" value="Chromosome"/>
</dbReference>
<dbReference type="KEGG" id="sxn:IAG42_22805"/>
<dbReference type="SUPFAM" id="SSF48452">
    <property type="entry name" value="TPR-like"/>
    <property type="match status" value="1"/>
</dbReference>
<dbReference type="Pfam" id="PF13424">
    <property type="entry name" value="TPR_12"/>
    <property type="match status" value="1"/>
</dbReference>
<sequence>METPTGYGFFVPPQPRTPRGVDRWQRAAYHLGLLRWAASLLPDGERARADAELDASAVASTATVYDPPPALFRSCDEGLLPLFREAAGVRSCDRLLARTALDWDAWAAAHAREPFTSEQARALIARHDCPDDLTAALLVPFDLKVANRLGARFAAVPGSAVHWDGRRQWNRPRRDPVVPFRELPDRVRQLLLPHVSDLRTTLQRHLLTPDGAREVVAATHRLDRLVAAVDTAAPRHHTRVLAFWEAFGAGLREALGEDRRAWRAAAAAGRAARHEGSPGEFVEGLGAYDPAADLDLRVLAQAPPRVLADLVAALDDDALERSAARCVGPDGVRTGDVLLRHALARLERAGAAPRPPFARWAHVVRGRRGPEAAVAAWLFGQDPYRDDYLLGLARTRQDLRRALAARLPAREPTGGLAGELRAAGDAVEAQLVLDAWSAREGTATEATPWALLVAAHAARPLPEPVLWVLASRPGFPPELGEALLGDPDALAAQGPDAARLVLSRLSDPASARTWAYYSAARGLIHTVRSAGVLDDAELLAAARPASTALLYGRDQAPAVRDEDTWRTSCAELLTGAARRFGPGFWEQLAGRLPHFEGSLAELVALPRGHVPAGWGPLRRGVEEAGGAGDDHPVHGQLERFEERLRAAVVHLRPDAEDPAALGFPDRETALRWLDAETVGLLDAARVASVLRPSFAIELPRLLDRYLVSVSDRTDELAELAELAARTATRTGDRHGEAVAQGALGVALVHLRRYEEAVTANERARALMRETGDHDREGRTGRNLGAALRRLGRYTEAAEAYVRAREAFRAAAVPAREAVVTRDLARTLADLGRKEDAAAALREAIALFDGGGRTSDAAAARRELDGLTGPGGPSRPTRPTPGGR</sequence>
<name>A0A7H1BBL9_9ACTN</name>
<proteinExistence type="predicted"/>
<dbReference type="RefSeq" id="WP_188338808.1">
    <property type="nucleotide sequence ID" value="NZ_CP061281.1"/>
</dbReference>
<dbReference type="InterPro" id="IPR011990">
    <property type="entry name" value="TPR-like_helical_dom_sf"/>
</dbReference>
<evidence type="ECO:0000313" key="3">
    <source>
        <dbReference type="Proteomes" id="UP000516428"/>
    </source>
</evidence>
<dbReference type="AlphaFoldDB" id="A0A7H1BBL9"/>